<feature type="region of interest" description="Disordered" evidence="1">
    <location>
        <begin position="128"/>
        <end position="156"/>
    </location>
</feature>
<sequence>MTAVLQLRFVFHLFIFKPQSIDTVAHSPSRTRGGAPKRYSFPPHSKLKPVTATLFCRCCSCYLFLVEMGRSNNQLRRTAKARGKQFIPKKRKSKAYNQMRAMMIHSSHSKPRKISYRNVISKKGGVKRRKFHSGGYNHSGKFGKARGAKENAKKGF</sequence>
<accession>G0U1U8</accession>
<name>G0U1U8_TRYVY</name>
<dbReference type="VEuPathDB" id="TriTrypDB:TvY486_0900700"/>
<dbReference type="EMBL" id="HE573025">
    <property type="protein sequence ID" value="CCC50247.1"/>
    <property type="molecule type" value="Genomic_DNA"/>
</dbReference>
<dbReference type="AlphaFoldDB" id="G0U1U8"/>
<gene>
    <name evidence="2" type="ORF">TVY486_0900700</name>
</gene>
<proteinExistence type="predicted"/>
<organism evidence="2">
    <name type="scientific">Trypanosoma vivax (strain Y486)</name>
    <dbReference type="NCBI Taxonomy" id="1055687"/>
    <lineage>
        <taxon>Eukaryota</taxon>
        <taxon>Discoba</taxon>
        <taxon>Euglenozoa</taxon>
        <taxon>Kinetoplastea</taxon>
        <taxon>Metakinetoplastina</taxon>
        <taxon>Trypanosomatida</taxon>
        <taxon>Trypanosomatidae</taxon>
        <taxon>Trypanosoma</taxon>
        <taxon>Duttonella</taxon>
    </lineage>
</organism>
<evidence type="ECO:0000313" key="2">
    <source>
        <dbReference type="EMBL" id="CCC50247.1"/>
    </source>
</evidence>
<feature type="compositionally biased region" description="Basic and acidic residues" evidence="1">
    <location>
        <begin position="147"/>
        <end position="156"/>
    </location>
</feature>
<evidence type="ECO:0000256" key="1">
    <source>
        <dbReference type="SAM" id="MobiDB-lite"/>
    </source>
</evidence>
<protein>
    <submittedName>
        <fullName evidence="2">Uncharacterized protein</fullName>
    </submittedName>
</protein>
<reference evidence="2" key="1">
    <citation type="journal article" date="2012" name="Proc. Natl. Acad. Sci. U.S.A.">
        <title>Antigenic diversity is generated by distinct evolutionary mechanisms in African trypanosome species.</title>
        <authorList>
            <person name="Jackson A.P."/>
            <person name="Berry A."/>
            <person name="Aslett M."/>
            <person name="Allison H.C."/>
            <person name="Burton P."/>
            <person name="Vavrova-Anderson J."/>
            <person name="Brown R."/>
            <person name="Browne H."/>
            <person name="Corton N."/>
            <person name="Hauser H."/>
            <person name="Gamble J."/>
            <person name="Gilderthorp R."/>
            <person name="Marcello L."/>
            <person name="McQuillan J."/>
            <person name="Otto T.D."/>
            <person name="Quail M.A."/>
            <person name="Sanders M.J."/>
            <person name="van Tonder A."/>
            <person name="Ginger M.L."/>
            <person name="Field M.C."/>
            <person name="Barry J.D."/>
            <person name="Hertz-Fowler C."/>
            <person name="Berriman M."/>
        </authorList>
    </citation>
    <scope>NUCLEOTIDE SEQUENCE</scope>
    <source>
        <strain evidence="2">Y486</strain>
    </source>
</reference>